<feature type="transmembrane region" description="Helical" evidence="1">
    <location>
        <begin position="22"/>
        <end position="46"/>
    </location>
</feature>
<keyword evidence="1" id="KW-1133">Transmembrane helix</keyword>
<dbReference type="Proteomes" id="UP000310158">
    <property type="component" value="Unassembled WGS sequence"/>
</dbReference>
<dbReference type="InterPro" id="IPR000182">
    <property type="entry name" value="GNAT_dom"/>
</dbReference>
<proteinExistence type="predicted"/>
<reference evidence="3 4" key="1">
    <citation type="submission" date="2019-02" db="EMBL/GenBank/DDBJ databases">
        <title>Genome sequencing of the rare red list fungi Bondarzewia mesenterica.</title>
        <authorList>
            <person name="Buettner E."/>
            <person name="Kellner H."/>
        </authorList>
    </citation>
    <scope>NUCLEOTIDE SEQUENCE [LARGE SCALE GENOMIC DNA]</scope>
    <source>
        <strain evidence="3 4">DSM 108281</strain>
    </source>
</reference>
<dbReference type="PANTHER" id="PTHR42791">
    <property type="entry name" value="GNAT FAMILY ACETYLTRANSFERASE"/>
    <property type="match status" value="1"/>
</dbReference>
<dbReference type="Pfam" id="PF13673">
    <property type="entry name" value="Acetyltransf_10"/>
    <property type="match status" value="1"/>
</dbReference>
<feature type="transmembrane region" description="Helical" evidence="1">
    <location>
        <begin position="113"/>
        <end position="131"/>
    </location>
</feature>
<evidence type="ECO:0000313" key="3">
    <source>
        <dbReference type="EMBL" id="THH08338.1"/>
    </source>
</evidence>
<keyword evidence="1" id="KW-0812">Transmembrane</keyword>
<feature type="transmembrane region" description="Helical" evidence="1">
    <location>
        <begin position="138"/>
        <end position="160"/>
    </location>
</feature>
<feature type="transmembrane region" description="Helical" evidence="1">
    <location>
        <begin position="180"/>
        <end position="202"/>
    </location>
</feature>
<evidence type="ECO:0000259" key="2">
    <source>
        <dbReference type="PROSITE" id="PS51186"/>
    </source>
</evidence>
<dbReference type="SUPFAM" id="SSF55729">
    <property type="entry name" value="Acyl-CoA N-acyltransferases (Nat)"/>
    <property type="match status" value="1"/>
</dbReference>
<organism evidence="3 4">
    <name type="scientific">Bondarzewia mesenterica</name>
    <dbReference type="NCBI Taxonomy" id="1095465"/>
    <lineage>
        <taxon>Eukaryota</taxon>
        <taxon>Fungi</taxon>
        <taxon>Dikarya</taxon>
        <taxon>Basidiomycota</taxon>
        <taxon>Agaricomycotina</taxon>
        <taxon>Agaricomycetes</taxon>
        <taxon>Russulales</taxon>
        <taxon>Bondarzewiaceae</taxon>
        <taxon>Bondarzewia</taxon>
    </lineage>
</organism>
<keyword evidence="1" id="KW-0472">Membrane</keyword>
<accession>A0A4S4LBJ5</accession>
<dbReference type="AlphaFoldDB" id="A0A4S4LBJ5"/>
<dbReference type="GO" id="GO:0016747">
    <property type="term" value="F:acyltransferase activity, transferring groups other than amino-acyl groups"/>
    <property type="evidence" value="ECO:0007669"/>
    <property type="project" value="InterPro"/>
</dbReference>
<feature type="transmembrane region" description="Helical" evidence="1">
    <location>
        <begin position="58"/>
        <end position="76"/>
    </location>
</feature>
<keyword evidence="4" id="KW-1185">Reference proteome</keyword>
<sequence length="598" mass="65745">MSDSYSPPGESSADLWLERSNFAGMLVGGVAYGIHASVFAAAVYYMTRGGPQQVFHRGFLAFAAALFILGTINVAANTKFSQMMWIDDRAIAGGPNAWLAQDYTNPVNILGNAAYIFSNFLADGMIIYRLWIVWSYNYYVAAIPFLTFLASTALSILTIYQSARPGASLWSRTTIAFAVPYWSLSIALNILATLVIAARLLVMMRRIRQSGVGMHHARMYTSITAMVVESAALYSITGLIFIICYARNSNVQNIVLPVLGQVMCIAPELILLRVARGRAWSHNTGRTVSSSVFIPNTKAHTGSDILPMYMVESARGQSTTAMESASDFPNAIETAKVFVSSPSLVHDASSIEFLKLEGLSSGRNSILRTRAAEFDRQMQSKYNDNGHSPIHLCRLDPSQVSEDVIQRIIQVMGQAFAGDLFTEMLVCDQVELFADCHGAQLRACLLAGEVWVAGFAPDKIQAATLWFGPGQDLLGGPNREEQKKLGWDEFQAKFPEDRMRQCSLANTFKSWHLQLLGVATEHQRKGLGRALIDAVREKARAQNLGMSVETETSNSLQFYKSVGFVVQGQTVISGYQSIEENTPKTSPMYCLSWVSGES</sequence>
<dbReference type="Gene3D" id="3.40.630.30">
    <property type="match status" value="1"/>
</dbReference>
<dbReference type="EMBL" id="SGPL01000706">
    <property type="protein sequence ID" value="THH08338.1"/>
    <property type="molecule type" value="Genomic_DNA"/>
</dbReference>
<comment type="caution">
    <text evidence="3">The sequence shown here is derived from an EMBL/GenBank/DDBJ whole genome shotgun (WGS) entry which is preliminary data.</text>
</comment>
<dbReference type="OrthoDB" id="3267806at2759"/>
<evidence type="ECO:0000313" key="4">
    <source>
        <dbReference type="Proteomes" id="UP000310158"/>
    </source>
</evidence>
<protein>
    <recommendedName>
        <fullName evidence="2">N-acetyltransferase domain-containing protein</fullName>
    </recommendedName>
</protein>
<dbReference type="PROSITE" id="PS51186">
    <property type="entry name" value="GNAT"/>
    <property type="match status" value="1"/>
</dbReference>
<name>A0A4S4LBJ5_9AGAM</name>
<gene>
    <name evidence="3" type="ORF">EW146_g9025</name>
</gene>
<evidence type="ECO:0000256" key="1">
    <source>
        <dbReference type="SAM" id="Phobius"/>
    </source>
</evidence>
<feature type="transmembrane region" description="Helical" evidence="1">
    <location>
        <begin position="223"/>
        <end position="248"/>
    </location>
</feature>
<feature type="domain" description="N-acetyltransferase" evidence="2">
    <location>
        <begin position="511"/>
        <end position="589"/>
    </location>
</feature>
<dbReference type="PANTHER" id="PTHR42791:SF1">
    <property type="entry name" value="N-ACETYLTRANSFERASE DOMAIN-CONTAINING PROTEIN"/>
    <property type="match status" value="1"/>
</dbReference>
<dbReference type="InterPro" id="IPR016181">
    <property type="entry name" value="Acyl_CoA_acyltransferase"/>
</dbReference>
<dbReference type="InterPro" id="IPR052523">
    <property type="entry name" value="Trichothecene_AcTrans"/>
</dbReference>
<dbReference type="CDD" id="cd04301">
    <property type="entry name" value="NAT_SF"/>
    <property type="match status" value="1"/>
</dbReference>